<organism evidence="12 13">
    <name type="scientific">Pisum sativum</name>
    <name type="common">Garden pea</name>
    <name type="synonym">Lathyrus oleraceus</name>
    <dbReference type="NCBI Taxonomy" id="3888"/>
    <lineage>
        <taxon>Eukaryota</taxon>
        <taxon>Viridiplantae</taxon>
        <taxon>Streptophyta</taxon>
        <taxon>Embryophyta</taxon>
        <taxon>Tracheophyta</taxon>
        <taxon>Spermatophyta</taxon>
        <taxon>Magnoliopsida</taxon>
        <taxon>eudicotyledons</taxon>
        <taxon>Gunneridae</taxon>
        <taxon>Pentapetalae</taxon>
        <taxon>rosids</taxon>
        <taxon>fabids</taxon>
        <taxon>Fabales</taxon>
        <taxon>Fabaceae</taxon>
        <taxon>Papilionoideae</taxon>
        <taxon>50 kb inversion clade</taxon>
        <taxon>NPAAA clade</taxon>
        <taxon>Hologalegina</taxon>
        <taxon>IRL clade</taxon>
        <taxon>Fabeae</taxon>
        <taxon>Lathyrus</taxon>
    </lineage>
</organism>
<comment type="caution">
    <text evidence="12">The sequence shown here is derived from an EMBL/GenBank/DDBJ whole genome shotgun (WGS) entry which is preliminary data.</text>
</comment>
<keyword evidence="7" id="KW-0406">Ion transport</keyword>
<feature type="transmembrane region" description="Helical" evidence="10">
    <location>
        <begin position="357"/>
        <end position="377"/>
    </location>
</feature>
<comment type="similarity">
    <text evidence="9">Belongs to the monovalent cation:proton antiporter 2 (CPA2) transporter (TC 2.A.37) family. CHX (TC 2.A.37.4) subfamily.</text>
</comment>
<feature type="domain" description="MHD1" evidence="11">
    <location>
        <begin position="233"/>
        <end position="375"/>
    </location>
</feature>
<dbReference type="GO" id="GO:0006813">
    <property type="term" value="P:potassium ion transport"/>
    <property type="evidence" value="ECO:0007669"/>
    <property type="project" value="UniProtKB-KW"/>
</dbReference>
<evidence type="ECO:0000256" key="10">
    <source>
        <dbReference type="SAM" id="Phobius"/>
    </source>
</evidence>
<dbReference type="Pfam" id="PF00999">
    <property type="entry name" value="Na_H_Exchanger"/>
    <property type="match status" value="1"/>
</dbReference>
<evidence type="ECO:0000256" key="3">
    <source>
        <dbReference type="ARBA" id="ARBA00022538"/>
    </source>
</evidence>
<evidence type="ECO:0000256" key="9">
    <source>
        <dbReference type="ARBA" id="ARBA00038341"/>
    </source>
</evidence>
<dbReference type="Gene3D" id="1.20.1530.20">
    <property type="match status" value="1"/>
</dbReference>
<name>A0A9D4VSW5_PEA</name>
<feature type="transmembrane region" description="Helical" evidence="10">
    <location>
        <begin position="389"/>
        <end position="413"/>
    </location>
</feature>
<sequence length="794" mass="88513">MPVTRWISVYGARRPIKQSVGCCSNLWALIMDSDTGFTAQDLIVGLVCCNVEKDPVLAAILQDQVVELDFLYPSEGIHRRWDNGYRITSTAASETHTYLCLNLMKLFLHLRSGNYLKDQQRRESSSSVKYSESDDFGMNLLTSATTPNDVNSSSKIVLARTTKIAAFVSALIVGAIIYGVTSLAMNEKLVFSPILERWHPFTTGVAVATLHVCYGNELKKYVKGITELTPDAIEVLMDADKLEKELVQIAMEDSVDSEDGGKSIIMEIQPYEAEAIIANLVKSWINIRVDRPVEFVDRIMHQEAWNPQENKEGFAPSAIQVLRFIDDTVATFCLNFFYFICCVKMDTGTMLKTEKQAITIGISVSAFAFAIPLRLSFAFTNFVSMDQTLASALPLIAISQSFTVFISISVLLTELKILNTNVGRLALSSAMFTNVVSLPLITFIFAVMQVKTAIKSIVTLLWILLSIGALLVVVFYVMRPTIIRYVSRLNGKPIDEFCIVCIILCVLFIAFCIEFIRQHYSMAPIFLGLVVPEGPPLGSTLISKMETLTGGFLYPLYLVVSGLQTDIFKINFRAAWIITVIVIVAFLVKIIAVIFPGHYYKVPMKDCVVIGLVLNGIGIAELSMYNLMKNNQLLTGQLFSFMVLTLILINGIIAPLVKLTYNSSAEYHSGKIISIQHTKQDSEPRIMVCFNQNEDIPTLFNIIEALCASRQSNVEVIAVYLVELLGRSRPLLLAHQPHDTFPVTNCDSTQLDNALKQYTQLNEGCAHVQSFTSIYDFDTIHEDVCNTLIKYPNN</sequence>
<keyword evidence="6 10" id="KW-1133">Transmembrane helix</keyword>
<evidence type="ECO:0000256" key="1">
    <source>
        <dbReference type="ARBA" id="ARBA00004141"/>
    </source>
</evidence>
<dbReference type="AlphaFoldDB" id="A0A9D4VSW5"/>
<dbReference type="InterPro" id="IPR006153">
    <property type="entry name" value="Cation/H_exchanger_TM"/>
</dbReference>
<dbReference type="PANTHER" id="PTHR32468">
    <property type="entry name" value="CATION/H + ANTIPORTER"/>
    <property type="match status" value="1"/>
</dbReference>
<keyword evidence="3" id="KW-0633">Potassium transport</keyword>
<gene>
    <name evidence="12" type="ORF">KIW84_075108</name>
</gene>
<dbReference type="PANTHER" id="PTHR32468:SF35">
    <property type="entry name" value="CATION_H+ EXCHANGER DOMAIN-CONTAINING PROTEIN"/>
    <property type="match status" value="1"/>
</dbReference>
<keyword evidence="4 10" id="KW-0812">Transmembrane</keyword>
<dbReference type="Gramene" id="Psat07G0510800-T1">
    <property type="protein sequence ID" value="KAI5389683.1"/>
    <property type="gene ID" value="KIW84_075108"/>
</dbReference>
<keyword evidence="5" id="KW-0630">Potassium</keyword>
<feature type="transmembrane region" description="Helical" evidence="10">
    <location>
        <begin position="497"/>
        <end position="516"/>
    </location>
</feature>
<evidence type="ECO:0000256" key="6">
    <source>
        <dbReference type="ARBA" id="ARBA00022989"/>
    </source>
</evidence>
<dbReference type="GO" id="GO:0016020">
    <property type="term" value="C:membrane"/>
    <property type="evidence" value="ECO:0007669"/>
    <property type="project" value="UniProtKB-SubCell"/>
</dbReference>
<dbReference type="Proteomes" id="UP001058974">
    <property type="component" value="Chromosome 7"/>
</dbReference>
<feature type="transmembrane region" description="Helical" evidence="10">
    <location>
        <begin position="574"/>
        <end position="595"/>
    </location>
</feature>
<dbReference type="InterPro" id="IPR014770">
    <property type="entry name" value="Munc13_1"/>
</dbReference>
<evidence type="ECO:0000256" key="8">
    <source>
        <dbReference type="ARBA" id="ARBA00023136"/>
    </source>
</evidence>
<evidence type="ECO:0000256" key="2">
    <source>
        <dbReference type="ARBA" id="ARBA00022448"/>
    </source>
</evidence>
<evidence type="ECO:0000256" key="7">
    <source>
        <dbReference type="ARBA" id="ARBA00023065"/>
    </source>
</evidence>
<dbReference type="PROSITE" id="PS51258">
    <property type="entry name" value="MHD1"/>
    <property type="match status" value="1"/>
</dbReference>
<evidence type="ECO:0000313" key="13">
    <source>
        <dbReference type="Proteomes" id="UP001058974"/>
    </source>
</evidence>
<reference evidence="12 13" key="1">
    <citation type="journal article" date="2022" name="Nat. Genet.">
        <title>Improved pea reference genome and pan-genome highlight genomic features and evolutionary characteristics.</title>
        <authorList>
            <person name="Yang T."/>
            <person name="Liu R."/>
            <person name="Luo Y."/>
            <person name="Hu S."/>
            <person name="Wang D."/>
            <person name="Wang C."/>
            <person name="Pandey M.K."/>
            <person name="Ge S."/>
            <person name="Xu Q."/>
            <person name="Li N."/>
            <person name="Li G."/>
            <person name="Huang Y."/>
            <person name="Saxena R.K."/>
            <person name="Ji Y."/>
            <person name="Li M."/>
            <person name="Yan X."/>
            <person name="He Y."/>
            <person name="Liu Y."/>
            <person name="Wang X."/>
            <person name="Xiang C."/>
            <person name="Varshney R.K."/>
            <person name="Ding H."/>
            <person name="Gao S."/>
            <person name="Zong X."/>
        </authorList>
    </citation>
    <scope>NUCLEOTIDE SEQUENCE [LARGE SCALE GENOMIC DNA]</scope>
    <source>
        <strain evidence="12 13">cv. Zhongwan 6</strain>
    </source>
</reference>
<dbReference type="Pfam" id="PF24289">
    <property type="entry name" value="DUF7477"/>
    <property type="match status" value="1"/>
</dbReference>
<keyword evidence="2" id="KW-0813">Transport</keyword>
<feature type="transmembrane region" description="Helical" evidence="10">
    <location>
        <begin position="453"/>
        <end position="477"/>
    </location>
</feature>
<dbReference type="GO" id="GO:1902600">
    <property type="term" value="P:proton transmembrane transport"/>
    <property type="evidence" value="ECO:0007669"/>
    <property type="project" value="InterPro"/>
</dbReference>
<keyword evidence="8 10" id="KW-0472">Membrane</keyword>
<evidence type="ECO:0000259" key="11">
    <source>
        <dbReference type="PROSITE" id="PS51258"/>
    </source>
</evidence>
<dbReference type="GO" id="GO:0012505">
    <property type="term" value="C:endomembrane system"/>
    <property type="evidence" value="ECO:0007669"/>
    <property type="project" value="TreeGrafter"/>
</dbReference>
<accession>A0A9D4VSW5</accession>
<feature type="transmembrane region" description="Helical" evidence="10">
    <location>
        <begin position="164"/>
        <end position="185"/>
    </location>
</feature>
<feature type="transmembrane region" description="Helical" evidence="10">
    <location>
        <begin position="197"/>
        <end position="214"/>
    </location>
</feature>
<evidence type="ECO:0000313" key="12">
    <source>
        <dbReference type="EMBL" id="KAI5389683.1"/>
    </source>
</evidence>
<evidence type="ECO:0000256" key="5">
    <source>
        <dbReference type="ARBA" id="ARBA00022958"/>
    </source>
</evidence>
<feature type="transmembrane region" description="Helical" evidence="10">
    <location>
        <begin position="607"/>
        <end position="627"/>
    </location>
</feature>
<dbReference type="InterPro" id="IPR038770">
    <property type="entry name" value="Na+/solute_symporter_sf"/>
</dbReference>
<evidence type="ECO:0000256" key="4">
    <source>
        <dbReference type="ARBA" id="ARBA00022692"/>
    </source>
</evidence>
<comment type="subcellular location">
    <subcellularLocation>
        <location evidence="1">Membrane</location>
        <topology evidence="1">Multi-pass membrane protein</topology>
    </subcellularLocation>
</comment>
<protein>
    <recommendedName>
        <fullName evidence="11">MHD1 domain-containing protein</fullName>
    </recommendedName>
</protein>
<keyword evidence="13" id="KW-1185">Reference proteome</keyword>
<dbReference type="GO" id="GO:0006885">
    <property type="term" value="P:regulation of pH"/>
    <property type="evidence" value="ECO:0007669"/>
    <property type="project" value="TreeGrafter"/>
</dbReference>
<feature type="transmembrane region" description="Helical" evidence="10">
    <location>
        <begin position="425"/>
        <end position="447"/>
    </location>
</feature>
<proteinExistence type="inferred from homology"/>
<dbReference type="EMBL" id="JAMSHJ010000007">
    <property type="protein sequence ID" value="KAI5389683.1"/>
    <property type="molecule type" value="Genomic_DNA"/>
</dbReference>
<feature type="transmembrane region" description="Helical" evidence="10">
    <location>
        <begin position="639"/>
        <end position="661"/>
    </location>
</feature>
<dbReference type="InterPro" id="IPR050794">
    <property type="entry name" value="CPA2_transporter"/>
</dbReference>
<dbReference type="InterPro" id="IPR055900">
    <property type="entry name" value="DUF7477"/>
</dbReference>
<dbReference type="GO" id="GO:0015297">
    <property type="term" value="F:antiporter activity"/>
    <property type="evidence" value="ECO:0007669"/>
    <property type="project" value="InterPro"/>
</dbReference>